<dbReference type="EMBL" id="JACOOZ010000003">
    <property type="protein sequence ID" value="MBC5667306.1"/>
    <property type="molecule type" value="Genomic_DNA"/>
</dbReference>
<dbReference type="SUPFAM" id="SSF53335">
    <property type="entry name" value="S-adenosyl-L-methionine-dependent methyltransferases"/>
    <property type="match status" value="1"/>
</dbReference>
<keyword evidence="1" id="KW-0489">Methyltransferase</keyword>
<dbReference type="RefSeq" id="WP_186840091.1">
    <property type="nucleotide sequence ID" value="NZ_JACOOZ010000003.1"/>
</dbReference>
<keyword evidence="1" id="KW-0808">Transferase</keyword>
<gene>
    <name evidence="1" type="ORF">H8S00_04810</name>
</gene>
<reference evidence="1 2" key="1">
    <citation type="submission" date="2020-08" db="EMBL/GenBank/DDBJ databases">
        <title>Genome public.</title>
        <authorList>
            <person name="Liu C."/>
            <person name="Sun Q."/>
        </authorList>
    </citation>
    <scope>NUCLEOTIDE SEQUENCE [LARGE SCALE GENOMIC DNA]</scope>
    <source>
        <strain evidence="1 2">BX4</strain>
    </source>
</reference>
<protein>
    <submittedName>
        <fullName evidence="1">Class I SAM-dependent methyltransferase</fullName>
    </submittedName>
</protein>
<dbReference type="Gene3D" id="3.40.50.150">
    <property type="entry name" value="Vaccinia Virus protein VP39"/>
    <property type="match status" value="1"/>
</dbReference>
<comment type="caution">
    <text evidence="1">The sequence shown here is derived from an EMBL/GenBank/DDBJ whole genome shotgun (WGS) entry which is preliminary data.</text>
</comment>
<proteinExistence type="predicted"/>
<dbReference type="Proteomes" id="UP000597877">
    <property type="component" value="Unassembled WGS sequence"/>
</dbReference>
<dbReference type="GO" id="GO:0008168">
    <property type="term" value="F:methyltransferase activity"/>
    <property type="evidence" value="ECO:0007669"/>
    <property type="project" value="UniProtKB-KW"/>
</dbReference>
<dbReference type="PROSITE" id="PS00092">
    <property type="entry name" value="N6_MTASE"/>
    <property type="match status" value="1"/>
</dbReference>
<evidence type="ECO:0000313" key="1">
    <source>
        <dbReference type="EMBL" id="MBC5667306.1"/>
    </source>
</evidence>
<sequence>MEKKVLAGAKLAGGNPENERVENDYYATNPEAVKMLLSKYDFFAQTILEPCVGGGHIANAINEFYKNKREITGLDLVDRGYPNTIVADFLTYETDKKYEGIITNPPYSLAKEFVEKGMDLLTDNGQMAMFLKIQFLEGVKRKELFEKYPPKYIYVFRNRMATWNSGLEKDPKTGKKWATTMCHAWFVWEKGSTSEPIVRWLETDNI</sequence>
<evidence type="ECO:0000313" key="2">
    <source>
        <dbReference type="Proteomes" id="UP000597877"/>
    </source>
</evidence>
<keyword evidence="2" id="KW-1185">Reference proteome</keyword>
<accession>A0ABR7F130</accession>
<dbReference type="InterPro" id="IPR029063">
    <property type="entry name" value="SAM-dependent_MTases_sf"/>
</dbReference>
<dbReference type="InterPro" id="IPR002052">
    <property type="entry name" value="DNA_methylase_N6_adenine_CS"/>
</dbReference>
<name>A0ABR7F130_9FIRM</name>
<organism evidence="1 2">
    <name type="scientific">Eubacterium segne</name>
    <dbReference type="NCBI Taxonomy" id="2763045"/>
    <lineage>
        <taxon>Bacteria</taxon>
        <taxon>Bacillati</taxon>
        <taxon>Bacillota</taxon>
        <taxon>Clostridia</taxon>
        <taxon>Eubacteriales</taxon>
        <taxon>Eubacteriaceae</taxon>
        <taxon>Eubacterium</taxon>
    </lineage>
</organism>
<dbReference type="GO" id="GO:0032259">
    <property type="term" value="P:methylation"/>
    <property type="evidence" value="ECO:0007669"/>
    <property type="project" value="UniProtKB-KW"/>
</dbReference>